<proteinExistence type="predicted"/>
<organism evidence="1 2">
    <name type="scientific">Hydnum rufescens UP504</name>
    <dbReference type="NCBI Taxonomy" id="1448309"/>
    <lineage>
        <taxon>Eukaryota</taxon>
        <taxon>Fungi</taxon>
        <taxon>Dikarya</taxon>
        <taxon>Basidiomycota</taxon>
        <taxon>Agaricomycotina</taxon>
        <taxon>Agaricomycetes</taxon>
        <taxon>Cantharellales</taxon>
        <taxon>Hydnaceae</taxon>
        <taxon>Hydnum</taxon>
    </lineage>
</organism>
<reference evidence="1" key="1">
    <citation type="journal article" date="2020" name="Nat. Commun.">
        <title>Large-scale genome sequencing of mycorrhizal fungi provides insights into the early evolution of symbiotic traits.</title>
        <authorList>
            <person name="Miyauchi S."/>
            <person name="Kiss E."/>
            <person name="Kuo A."/>
            <person name="Drula E."/>
            <person name="Kohler A."/>
            <person name="Sanchez-Garcia M."/>
            <person name="Morin E."/>
            <person name="Andreopoulos B."/>
            <person name="Barry K.W."/>
            <person name="Bonito G."/>
            <person name="Buee M."/>
            <person name="Carver A."/>
            <person name="Chen C."/>
            <person name="Cichocki N."/>
            <person name="Clum A."/>
            <person name="Culley D."/>
            <person name="Crous P.W."/>
            <person name="Fauchery L."/>
            <person name="Girlanda M."/>
            <person name="Hayes R.D."/>
            <person name="Keri Z."/>
            <person name="LaButti K."/>
            <person name="Lipzen A."/>
            <person name="Lombard V."/>
            <person name="Magnuson J."/>
            <person name="Maillard F."/>
            <person name="Murat C."/>
            <person name="Nolan M."/>
            <person name="Ohm R.A."/>
            <person name="Pangilinan J."/>
            <person name="Pereira M.F."/>
            <person name="Perotto S."/>
            <person name="Peter M."/>
            <person name="Pfister S."/>
            <person name="Riley R."/>
            <person name="Sitrit Y."/>
            <person name="Stielow J.B."/>
            <person name="Szollosi G."/>
            <person name="Zifcakova L."/>
            <person name="Stursova M."/>
            <person name="Spatafora J.W."/>
            <person name="Tedersoo L."/>
            <person name="Vaario L.M."/>
            <person name="Yamada A."/>
            <person name="Yan M."/>
            <person name="Wang P."/>
            <person name="Xu J."/>
            <person name="Bruns T."/>
            <person name="Baldrian P."/>
            <person name="Vilgalys R."/>
            <person name="Dunand C."/>
            <person name="Henrissat B."/>
            <person name="Grigoriev I.V."/>
            <person name="Hibbett D."/>
            <person name="Nagy L.G."/>
            <person name="Martin F.M."/>
        </authorList>
    </citation>
    <scope>NUCLEOTIDE SEQUENCE</scope>
    <source>
        <strain evidence="1">UP504</strain>
    </source>
</reference>
<sequence length="142" mass="16382">MVKVILGQHWEMPHPAEEERRRKDLVEVRTREIPVLSAELFLLLGQDGAEFKDMAAKFRVRLYVNHLPLAIRAEGLEPDLIDLTKYIDEFKLVMSIVTAMALSHLTKRHIRARISSVKRCKLMPTTSYLIISCNQYLDLLGP</sequence>
<keyword evidence="2" id="KW-1185">Reference proteome</keyword>
<protein>
    <submittedName>
        <fullName evidence="1">Uncharacterized protein</fullName>
    </submittedName>
</protein>
<gene>
    <name evidence="1" type="ORF">BS47DRAFT_1344209</name>
</gene>
<accession>A0A9P6AWP9</accession>
<dbReference type="OrthoDB" id="3362817at2759"/>
<dbReference type="EMBL" id="MU128972">
    <property type="protein sequence ID" value="KAF9513424.1"/>
    <property type="molecule type" value="Genomic_DNA"/>
</dbReference>
<dbReference type="AlphaFoldDB" id="A0A9P6AWP9"/>
<evidence type="ECO:0000313" key="1">
    <source>
        <dbReference type="EMBL" id="KAF9513424.1"/>
    </source>
</evidence>
<comment type="caution">
    <text evidence="1">The sequence shown here is derived from an EMBL/GenBank/DDBJ whole genome shotgun (WGS) entry which is preliminary data.</text>
</comment>
<name>A0A9P6AWP9_9AGAM</name>
<evidence type="ECO:0000313" key="2">
    <source>
        <dbReference type="Proteomes" id="UP000886523"/>
    </source>
</evidence>
<dbReference type="Proteomes" id="UP000886523">
    <property type="component" value="Unassembled WGS sequence"/>
</dbReference>